<sequence>MTVTIYPSDHKSEIVPDQILCSTPEDLLMKLPIADFREVGGQIFQSCFHDGFPHFPQSEVIALEERGIVPSRRGNGFVDCLLECYNGHHDLIIRPDDVWTAIASQFSYFVNGTTTRQADNVVHLVANLNLGGKDVDYSQQIEQSEAQRKPSPEFQEWIKPKFEGSTTTNDEIVYSALMLATSSASVSEATPFRCGIPSVTLRGQLDHWQSIERRVLDMEQFSGSNQEALAWRQLLLPVVRGFVHSYTEPESPDTLYFWRTIVNDVENGSTGETIAGWLSAFCYFDRHGKSNVTGPSASDEPPVYLFDLPYPRIPLANISGAFVAHPATVDRNGHVCDAKILAGSVAKEIMQVNGRKTGYAPANAWWVYEVRERRTTPPRDI</sequence>
<dbReference type="EMBL" id="AZGZ01000011">
    <property type="protein sequence ID" value="KZZ92317.1"/>
    <property type="molecule type" value="Genomic_DNA"/>
</dbReference>
<comment type="caution">
    <text evidence="1">The sequence shown here is derived from an EMBL/GenBank/DDBJ whole genome shotgun (WGS) entry which is preliminary data.</text>
</comment>
<dbReference type="Pfam" id="PF14388">
    <property type="entry name" value="DUF4419"/>
    <property type="match status" value="1"/>
</dbReference>
<dbReference type="OrthoDB" id="9978173at2759"/>
<dbReference type="PANTHER" id="PTHR31252">
    <property type="entry name" value="DUF4419 DOMAIN-CONTAINING PROTEIN"/>
    <property type="match status" value="1"/>
</dbReference>
<accession>A0A167Z8K4</accession>
<gene>
    <name evidence="1" type="ORF">AAP_02972</name>
</gene>
<dbReference type="VEuPathDB" id="FungiDB:AAP_02972"/>
<reference evidence="1 2" key="1">
    <citation type="journal article" date="2016" name="Genome Biol. Evol.">
        <title>Divergent and convergent evolution of fungal pathogenicity.</title>
        <authorList>
            <person name="Shang Y."/>
            <person name="Xiao G."/>
            <person name="Zheng P."/>
            <person name="Cen K."/>
            <person name="Zhan S."/>
            <person name="Wang C."/>
        </authorList>
    </citation>
    <scope>NUCLEOTIDE SEQUENCE [LARGE SCALE GENOMIC DNA]</scope>
    <source>
        <strain evidence="1 2">ARSEF 7405</strain>
    </source>
</reference>
<organism evidence="1 2">
    <name type="scientific">Ascosphaera apis ARSEF 7405</name>
    <dbReference type="NCBI Taxonomy" id="392613"/>
    <lineage>
        <taxon>Eukaryota</taxon>
        <taxon>Fungi</taxon>
        <taxon>Dikarya</taxon>
        <taxon>Ascomycota</taxon>
        <taxon>Pezizomycotina</taxon>
        <taxon>Eurotiomycetes</taxon>
        <taxon>Eurotiomycetidae</taxon>
        <taxon>Onygenales</taxon>
        <taxon>Ascosphaeraceae</taxon>
        <taxon>Ascosphaera</taxon>
    </lineage>
</organism>
<name>A0A167Z8K4_9EURO</name>
<evidence type="ECO:0000313" key="1">
    <source>
        <dbReference type="EMBL" id="KZZ92317.1"/>
    </source>
</evidence>
<protein>
    <submittedName>
        <fullName evidence="1">Uncharacterized protein</fullName>
    </submittedName>
</protein>
<evidence type="ECO:0000313" key="2">
    <source>
        <dbReference type="Proteomes" id="UP000242877"/>
    </source>
</evidence>
<dbReference type="Proteomes" id="UP000242877">
    <property type="component" value="Unassembled WGS sequence"/>
</dbReference>
<dbReference type="InterPro" id="IPR025533">
    <property type="entry name" value="DUF4419"/>
</dbReference>
<dbReference type="PANTHER" id="PTHR31252:SF11">
    <property type="entry name" value="DUF4419 DOMAIN-CONTAINING PROTEIN"/>
    <property type="match status" value="1"/>
</dbReference>
<dbReference type="AlphaFoldDB" id="A0A167Z8K4"/>
<proteinExistence type="predicted"/>
<keyword evidence="2" id="KW-1185">Reference proteome</keyword>